<feature type="compositionally biased region" description="Basic residues" evidence="1">
    <location>
        <begin position="269"/>
        <end position="279"/>
    </location>
</feature>
<sequence>MVAPDKQPTPGHAERDNSIIVEQVRRYLSSTGPEILAAHDGHVPGTILETPQGQAYVGDALVEMAVQWMDVRWRALEGYWGREEAPPKRLSPRRRVKDTKNYINSFIHGGNLRHDTVITSIGYAKNRLDDGSNKKDYESMQEHQFYGTYGIELEFAEWLIQQQKPQDPLAVGAIDYPRVINIIDRYITCYAEETQINKGIIKSSKKRKRDPSVGTAKYKRFMDTVSQICANGRVRKSPIADEDLKKQLKDPPGEQTADESQAKSDGGKASRKTPTRSRHLTADNKMTSQGSVSPSTAVALTASRFFDVDLFSDPIVKPNFSARSSVGGLRLPADAYSNHAPTNIAQAPSGAKAVPAALARDGRVNVMAISHLISPPTSPTSPGSFEEQGNVVYNLYPPQGPPRKAVVEELNQGRHDEEPPAKRQKLDPLQPPVSALRRYSARAQGRRTATKADRIWNFLPQEIQLKIWDIALEDELVGRVVVVQNRNSPYFNHHAEGSVNITPDLSSVSQQARGEFERHYKKMFARIPLKSSQTDFIRERLSLLRPSIEKALQPIKALEVGDKFWRDRYNVPKRTAPLQHKPTLENIMEHGRATIRLMLDTAEEQWVNVDKDIIQFEPCCDGCRATHCVKRQFTLLDREAVRFICVKGEPHWVASAQVRPCWSSLSEVFPNAETLYLDVEKTGPTALIRAKRVMVRVRPEGILHHHVACLAAFELWKRGEGKDKKLSRIELVSVYEERPRRRGKPDGMQYPRAVVGTDNIFIIR</sequence>
<organism evidence="2">
    <name type="scientific">Gaeumannomyces tritici (strain R3-111a-1)</name>
    <name type="common">Wheat and barley take-all root rot fungus</name>
    <name type="synonym">Gaeumannomyces graminis var. tritici</name>
    <dbReference type="NCBI Taxonomy" id="644352"/>
    <lineage>
        <taxon>Eukaryota</taxon>
        <taxon>Fungi</taxon>
        <taxon>Dikarya</taxon>
        <taxon>Ascomycota</taxon>
        <taxon>Pezizomycotina</taxon>
        <taxon>Sordariomycetes</taxon>
        <taxon>Sordariomycetidae</taxon>
        <taxon>Magnaporthales</taxon>
        <taxon>Magnaporthaceae</taxon>
        <taxon>Gaeumannomyces</taxon>
    </lineage>
</organism>
<dbReference type="OrthoDB" id="3473305at2759"/>
<reference evidence="3" key="4">
    <citation type="journal article" date="2015" name="G3 (Bethesda)">
        <title>Genome sequences of three phytopathogenic species of the Magnaporthaceae family of fungi.</title>
        <authorList>
            <person name="Okagaki L.H."/>
            <person name="Nunes C.C."/>
            <person name="Sailsbery J."/>
            <person name="Clay B."/>
            <person name="Brown D."/>
            <person name="John T."/>
            <person name="Oh Y."/>
            <person name="Young N."/>
            <person name="Fitzgerald M."/>
            <person name="Haas B.J."/>
            <person name="Zeng Q."/>
            <person name="Young S."/>
            <person name="Adiconis X."/>
            <person name="Fan L."/>
            <person name="Levin J.Z."/>
            <person name="Mitchell T.K."/>
            <person name="Okubara P.A."/>
            <person name="Farman M.L."/>
            <person name="Kohn L.M."/>
            <person name="Birren B."/>
            <person name="Ma L.-J."/>
            <person name="Dean R.A."/>
        </authorList>
    </citation>
    <scope>NUCLEOTIDE SEQUENCE</scope>
    <source>
        <strain evidence="3">R3-111a-1</strain>
    </source>
</reference>
<accession>J3P3J4</accession>
<evidence type="ECO:0000313" key="3">
    <source>
        <dbReference type="EnsemblFungi" id="EJT74237"/>
    </source>
</evidence>
<feature type="compositionally biased region" description="Basic and acidic residues" evidence="1">
    <location>
        <begin position="411"/>
        <end position="426"/>
    </location>
</feature>
<dbReference type="AlphaFoldDB" id="J3P3J4"/>
<dbReference type="VEuPathDB" id="FungiDB:GGTG_08080"/>
<dbReference type="Proteomes" id="UP000006039">
    <property type="component" value="Unassembled WGS sequence"/>
</dbReference>
<dbReference type="eggNOG" id="ENOG502TGCH">
    <property type="taxonomic scope" value="Eukaryota"/>
</dbReference>
<dbReference type="RefSeq" id="XP_009224181.1">
    <property type="nucleotide sequence ID" value="XM_009225917.1"/>
</dbReference>
<dbReference type="HOGENOM" id="CLU_365247_0_0_1"/>
<feature type="compositionally biased region" description="Basic and acidic residues" evidence="1">
    <location>
        <begin position="239"/>
        <end position="252"/>
    </location>
</feature>
<feature type="region of interest" description="Disordered" evidence="1">
    <location>
        <begin position="239"/>
        <end position="294"/>
    </location>
</feature>
<reference evidence="3" key="5">
    <citation type="submission" date="2018-04" db="UniProtKB">
        <authorList>
            <consortium name="EnsemblFungi"/>
        </authorList>
    </citation>
    <scope>IDENTIFICATION</scope>
    <source>
        <strain evidence="3">R3-111a-1</strain>
    </source>
</reference>
<feature type="region of interest" description="Disordered" evidence="1">
    <location>
        <begin position="411"/>
        <end position="430"/>
    </location>
</feature>
<dbReference type="EMBL" id="GL385398">
    <property type="protein sequence ID" value="EJT74237.1"/>
    <property type="molecule type" value="Genomic_DNA"/>
</dbReference>
<protein>
    <submittedName>
        <fullName evidence="2 3">Uncharacterized protein</fullName>
    </submittedName>
</protein>
<feature type="compositionally biased region" description="Polar residues" evidence="1">
    <location>
        <begin position="284"/>
        <end position="294"/>
    </location>
</feature>
<reference evidence="4" key="1">
    <citation type="submission" date="2010-07" db="EMBL/GenBank/DDBJ databases">
        <title>The genome sequence of Gaeumannomyces graminis var. tritici strain R3-111a-1.</title>
        <authorList>
            <consortium name="The Broad Institute Genome Sequencing Platform"/>
            <person name="Ma L.-J."/>
            <person name="Dead R."/>
            <person name="Young S."/>
            <person name="Zeng Q."/>
            <person name="Koehrsen M."/>
            <person name="Alvarado L."/>
            <person name="Berlin A."/>
            <person name="Chapman S.B."/>
            <person name="Chen Z."/>
            <person name="Freedman E."/>
            <person name="Gellesch M."/>
            <person name="Goldberg J."/>
            <person name="Griggs A."/>
            <person name="Gujja S."/>
            <person name="Heilman E.R."/>
            <person name="Heiman D."/>
            <person name="Hepburn T."/>
            <person name="Howarth C."/>
            <person name="Jen D."/>
            <person name="Larson L."/>
            <person name="Mehta T."/>
            <person name="Neiman D."/>
            <person name="Pearson M."/>
            <person name="Roberts A."/>
            <person name="Saif S."/>
            <person name="Shea T."/>
            <person name="Shenoy N."/>
            <person name="Sisk P."/>
            <person name="Stolte C."/>
            <person name="Sykes S."/>
            <person name="Walk T."/>
            <person name="White J."/>
            <person name="Yandava C."/>
            <person name="Haas B."/>
            <person name="Nusbaum C."/>
            <person name="Birren B."/>
        </authorList>
    </citation>
    <scope>NUCLEOTIDE SEQUENCE [LARGE SCALE GENOMIC DNA]</scope>
    <source>
        <strain evidence="4">R3-111a-1</strain>
    </source>
</reference>
<dbReference type="GeneID" id="20348538"/>
<name>J3P3J4_GAET3</name>
<proteinExistence type="predicted"/>
<dbReference type="EnsemblFungi" id="EJT74237">
    <property type="protein sequence ID" value="EJT74237"/>
    <property type="gene ID" value="GGTG_08080"/>
</dbReference>
<reference evidence="2" key="3">
    <citation type="submission" date="2010-09" db="EMBL/GenBank/DDBJ databases">
        <title>Annotation of Gaeumannomyces graminis var. tritici R3-111a-1.</title>
        <authorList>
            <consortium name="The Broad Institute Genome Sequencing Platform"/>
            <person name="Ma L.-J."/>
            <person name="Dead R."/>
            <person name="Young S.K."/>
            <person name="Zeng Q."/>
            <person name="Gargeya S."/>
            <person name="Fitzgerald M."/>
            <person name="Haas B."/>
            <person name="Abouelleil A."/>
            <person name="Alvarado L."/>
            <person name="Arachchi H.M."/>
            <person name="Berlin A."/>
            <person name="Brown A."/>
            <person name="Chapman S.B."/>
            <person name="Chen Z."/>
            <person name="Dunbar C."/>
            <person name="Freedman E."/>
            <person name="Gearin G."/>
            <person name="Gellesch M."/>
            <person name="Goldberg J."/>
            <person name="Griggs A."/>
            <person name="Gujja S."/>
            <person name="Heiman D."/>
            <person name="Howarth C."/>
            <person name="Larson L."/>
            <person name="Lui A."/>
            <person name="MacDonald P.J.P."/>
            <person name="Mehta T."/>
            <person name="Montmayeur A."/>
            <person name="Murphy C."/>
            <person name="Neiman D."/>
            <person name="Pearson M."/>
            <person name="Priest M."/>
            <person name="Roberts A."/>
            <person name="Saif S."/>
            <person name="Shea T."/>
            <person name="Shenoy N."/>
            <person name="Sisk P."/>
            <person name="Stolte C."/>
            <person name="Sykes S."/>
            <person name="Yandava C."/>
            <person name="Wortman J."/>
            <person name="Nusbaum C."/>
            <person name="Birren B."/>
        </authorList>
    </citation>
    <scope>NUCLEOTIDE SEQUENCE</scope>
    <source>
        <strain evidence="2">R3-111a-1</strain>
    </source>
</reference>
<evidence type="ECO:0000313" key="4">
    <source>
        <dbReference type="Proteomes" id="UP000006039"/>
    </source>
</evidence>
<evidence type="ECO:0000256" key="1">
    <source>
        <dbReference type="SAM" id="MobiDB-lite"/>
    </source>
</evidence>
<keyword evidence="4" id="KW-1185">Reference proteome</keyword>
<gene>
    <name evidence="3" type="primary">20348538</name>
    <name evidence="2" type="ORF">GGTG_08080</name>
</gene>
<reference evidence="2" key="2">
    <citation type="submission" date="2010-07" db="EMBL/GenBank/DDBJ databases">
        <authorList>
            <consortium name="The Broad Institute Genome Sequencing Platform"/>
            <consortium name="Broad Institute Genome Sequencing Center for Infectious Disease"/>
            <person name="Ma L.-J."/>
            <person name="Dead R."/>
            <person name="Young S."/>
            <person name="Zeng Q."/>
            <person name="Koehrsen M."/>
            <person name="Alvarado L."/>
            <person name="Berlin A."/>
            <person name="Chapman S.B."/>
            <person name="Chen Z."/>
            <person name="Freedman E."/>
            <person name="Gellesch M."/>
            <person name="Goldberg J."/>
            <person name="Griggs A."/>
            <person name="Gujja S."/>
            <person name="Heilman E.R."/>
            <person name="Heiman D."/>
            <person name="Hepburn T."/>
            <person name="Howarth C."/>
            <person name="Jen D."/>
            <person name="Larson L."/>
            <person name="Mehta T."/>
            <person name="Neiman D."/>
            <person name="Pearson M."/>
            <person name="Roberts A."/>
            <person name="Saif S."/>
            <person name="Shea T."/>
            <person name="Shenoy N."/>
            <person name="Sisk P."/>
            <person name="Stolte C."/>
            <person name="Sykes S."/>
            <person name="Walk T."/>
            <person name="White J."/>
            <person name="Yandava C."/>
            <person name="Haas B."/>
            <person name="Nusbaum C."/>
            <person name="Birren B."/>
        </authorList>
    </citation>
    <scope>NUCLEOTIDE SEQUENCE</scope>
    <source>
        <strain evidence="2">R3-111a-1</strain>
    </source>
</reference>
<evidence type="ECO:0000313" key="2">
    <source>
        <dbReference type="EMBL" id="EJT74237.1"/>
    </source>
</evidence>